<dbReference type="Proteomes" id="UP000199041">
    <property type="component" value="Unassembled WGS sequence"/>
</dbReference>
<name>A0A1H3ZN82_9BACT</name>
<dbReference type="InterPro" id="IPR003423">
    <property type="entry name" value="OMP_efflux"/>
</dbReference>
<evidence type="ECO:0000256" key="8">
    <source>
        <dbReference type="SAM" id="SignalP"/>
    </source>
</evidence>
<dbReference type="GO" id="GO:0009279">
    <property type="term" value="C:cell outer membrane"/>
    <property type="evidence" value="ECO:0007669"/>
    <property type="project" value="UniProtKB-SubCell"/>
</dbReference>
<comment type="subcellular location">
    <subcellularLocation>
        <location evidence="1">Cell outer membrane</location>
    </subcellularLocation>
</comment>
<dbReference type="GO" id="GO:0015288">
    <property type="term" value="F:porin activity"/>
    <property type="evidence" value="ECO:0007669"/>
    <property type="project" value="TreeGrafter"/>
</dbReference>
<keyword evidence="5" id="KW-0812">Transmembrane</keyword>
<feature type="signal peptide" evidence="8">
    <location>
        <begin position="1"/>
        <end position="23"/>
    </location>
</feature>
<keyword evidence="7" id="KW-0998">Cell outer membrane</keyword>
<feature type="chain" id="PRO_5011519021" evidence="8">
    <location>
        <begin position="24"/>
        <end position="492"/>
    </location>
</feature>
<evidence type="ECO:0000256" key="2">
    <source>
        <dbReference type="ARBA" id="ARBA00007613"/>
    </source>
</evidence>
<dbReference type="InterPro" id="IPR051906">
    <property type="entry name" value="TolC-like"/>
</dbReference>
<protein>
    <submittedName>
        <fullName evidence="9">Outer membrane protein</fullName>
    </submittedName>
</protein>
<dbReference type="EMBL" id="FNQY01000011">
    <property type="protein sequence ID" value="SEA25118.1"/>
    <property type="molecule type" value="Genomic_DNA"/>
</dbReference>
<keyword evidence="4" id="KW-1134">Transmembrane beta strand</keyword>
<evidence type="ECO:0000313" key="10">
    <source>
        <dbReference type="Proteomes" id="UP000199041"/>
    </source>
</evidence>
<dbReference type="SUPFAM" id="SSF56954">
    <property type="entry name" value="Outer membrane efflux proteins (OEP)"/>
    <property type="match status" value="1"/>
</dbReference>
<evidence type="ECO:0000256" key="7">
    <source>
        <dbReference type="ARBA" id="ARBA00023237"/>
    </source>
</evidence>
<evidence type="ECO:0000256" key="1">
    <source>
        <dbReference type="ARBA" id="ARBA00004442"/>
    </source>
</evidence>
<evidence type="ECO:0000256" key="6">
    <source>
        <dbReference type="ARBA" id="ARBA00023136"/>
    </source>
</evidence>
<proteinExistence type="inferred from homology"/>
<dbReference type="STRING" id="551991.SAMN05192529_111136"/>
<dbReference type="OrthoDB" id="9811587at2"/>
<dbReference type="GO" id="GO:1990281">
    <property type="term" value="C:efflux pump complex"/>
    <property type="evidence" value="ECO:0007669"/>
    <property type="project" value="TreeGrafter"/>
</dbReference>
<dbReference type="GO" id="GO:0015562">
    <property type="term" value="F:efflux transmembrane transporter activity"/>
    <property type="evidence" value="ECO:0007669"/>
    <property type="project" value="InterPro"/>
</dbReference>
<keyword evidence="10" id="KW-1185">Reference proteome</keyword>
<evidence type="ECO:0000256" key="5">
    <source>
        <dbReference type="ARBA" id="ARBA00022692"/>
    </source>
</evidence>
<keyword evidence="3" id="KW-0813">Transport</keyword>
<dbReference type="RefSeq" id="WP_091398121.1">
    <property type="nucleotide sequence ID" value="NZ_FNQY01000011.1"/>
</dbReference>
<dbReference type="Pfam" id="PF02321">
    <property type="entry name" value="OEP"/>
    <property type="match status" value="2"/>
</dbReference>
<comment type="similarity">
    <text evidence="2">Belongs to the outer membrane factor (OMF) (TC 1.B.17) family.</text>
</comment>
<dbReference type="PROSITE" id="PS51257">
    <property type="entry name" value="PROKAR_LIPOPROTEIN"/>
    <property type="match status" value="1"/>
</dbReference>
<sequence>MKKLVYIGFLFGCLGAGCFPAHAQVAGQGSLITQTDSSQTQYLSLEACVREALENNMDIKTSSTQAAIAGVYLNQAKMEQLPAVSGYIGHGLNSGRSINPSDNSYISQSFTSADYSLSASLSLFNGFKIRNYIRKSKLDKQAGELDAQQQKDAITIQVIAAYLEVLNQQEILNNYYQQLLTTQVQYNRLDTLNQSGAANPDDFYDMKGQLSSGELAITSQQNVIKSAKITLFELMNQPLNMNVVLKDPAAGKDNNAGQQTSIDGIYTKALSFLPTVKAADLKYQSAIKNVAVEKADYYPSLSLNAGIGTAFSSAATRSVTGDLVTAETGDYVMMGADKLPVYSSSNAMSYRDIPYWNQIKNNYGTNVNLTLNIPIFNKLQSRTDVKVAALQAALAKDQLSTARTALKNAIGKAYFDQQTAQEAWLKQQELVTAYKEYFRISEVKFNAGAINSADYLIAKNKLSQAEISLVAAKYNYLFKTKILSYYEGTLSL</sequence>
<evidence type="ECO:0000256" key="4">
    <source>
        <dbReference type="ARBA" id="ARBA00022452"/>
    </source>
</evidence>
<dbReference type="PANTHER" id="PTHR30026:SF20">
    <property type="entry name" value="OUTER MEMBRANE PROTEIN TOLC"/>
    <property type="match status" value="1"/>
</dbReference>
<evidence type="ECO:0000256" key="3">
    <source>
        <dbReference type="ARBA" id="ARBA00022448"/>
    </source>
</evidence>
<organism evidence="9 10">
    <name type="scientific">Arachidicoccus rhizosphaerae</name>
    <dbReference type="NCBI Taxonomy" id="551991"/>
    <lineage>
        <taxon>Bacteria</taxon>
        <taxon>Pseudomonadati</taxon>
        <taxon>Bacteroidota</taxon>
        <taxon>Chitinophagia</taxon>
        <taxon>Chitinophagales</taxon>
        <taxon>Chitinophagaceae</taxon>
        <taxon>Arachidicoccus</taxon>
    </lineage>
</organism>
<dbReference type="PANTHER" id="PTHR30026">
    <property type="entry name" value="OUTER MEMBRANE PROTEIN TOLC"/>
    <property type="match status" value="1"/>
</dbReference>
<reference evidence="9 10" key="1">
    <citation type="submission" date="2016-10" db="EMBL/GenBank/DDBJ databases">
        <authorList>
            <person name="de Groot N.N."/>
        </authorList>
    </citation>
    <scope>NUCLEOTIDE SEQUENCE [LARGE SCALE GENOMIC DNA]</scope>
    <source>
        <strain evidence="9 10">Vu-144</strain>
    </source>
</reference>
<accession>A0A1H3ZN82</accession>
<gene>
    <name evidence="9" type="ORF">SAMN05192529_111136</name>
</gene>
<dbReference type="AlphaFoldDB" id="A0A1H3ZN82"/>
<keyword evidence="8" id="KW-0732">Signal</keyword>
<dbReference type="Gene3D" id="1.20.1600.10">
    <property type="entry name" value="Outer membrane efflux proteins (OEP)"/>
    <property type="match status" value="1"/>
</dbReference>
<evidence type="ECO:0000313" key="9">
    <source>
        <dbReference type="EMBL" id="SEA25118.1"/>
    </source>
</evidence>
<keyword evidence="6" id="KW-0472">Membrane</keyword>